<proteinExistence type="predicted"/>
<dbReference type="EMBL" id="CP119317">
    <property type="protein sequence ID" value="WEK53364.1"/>
    <property type="molecule type" value="Genomic_DNA"/>
</dbReference>
<accession>A0AA95JEK8</accession>
<organism evidence="2 3">
    <name type="scientific">Candidatus Cohnella colombiensis</name>
    <dbReference type="NCBI Taxonomy" id="3121368"/>
    <lineage>
        <taxon>Bacteria</taxon>
        <taxon>Bacillati</taxon>
        <taxon>Bacillota</taxon>
        <taxon>Bacilli</taxon>
        <taxon>Bacillales</taxon>
        <taxon>Paenibacillaceae</taxon>
        <taxon>Cohnella</taxon>
    </lineage>
</organism>
<dbReference type="InterPro" id="IPR029002">
    <property type="entry name" value="PLPC/GPLD1"/>
</dbReference>
<evidence type="ECO:0000313" key="2">
    <source>
        <dbReference type="EMBL" id="WEK53364.1"/>
    </source>
</evidence>
<reference evidence="2" key="1">
    <citation type="submission" date="2023-03" db="EMBL/GenBank/DDBJ databases">
        <title>Andean soil-derived lignocellulolytic bacterial consortium as a source of novel taxa and putative plastic-active enzymes.</title>
        <authorList>
            <person name="Diaz-Garcia L."/>
            <person name="Chuvochina M."/>
            <person name="Feuerriegel G."/>
            <person name="Bunk B."/>
            <person name="Sproer C."/>
            <person name="Streit W.R."/>
            <person name="Rodriguez L.M."/>
            <person name="Overmann J."/>
            <person name="Jimenez D.J."/>
        </authorList>
    </citation>
    <scope>NUCLEOTIDE SEQUENCE</scope>
    <source>
        <strain evidence="2">MAG 2441</strain>
    </source>
</reference>
<dbReference type="Pfam" id="PF00882">
    <property type="entry name" value="Zn_dep_PLPC"/>
    <property type="match status" value="1"/>
</dbReference>
<keyword evidence="3" id="KW-1185">Reference proteome</keyword>
<dbReference type="AlphaFoldDB" id="A0AA95JEK8"/>
<feature type="domain" description="Phospholipase C/D" evidence="1">
    <location>
        <begin position="7"/>
        <end position="141"/>
    </location>
</feature>
<sequence length="314" mass="35850">MPNIWAHIQFGREIVNDLYLKDQMEDRKWKAAFQLGCQGPDFLFYDNFLPWQSSTPLNLLGTQLHNVACGPFLLSLFDAVRDRPIEHPATAFTFGFLLHHVLDRHLHPFVFSLSGFRKWHHQRFETAMDAVVMHRRAGVHTGHTPVAPEIDTDSRLPGDFSATFMDIVAIHYPVLAKQITPSQIDGAVAQMISAQKLFFDPTGWKARLTFGQLAPFSPPRQQPTWDVMNENHREWIDPCDRSISYKTSAYELWDNALADARTILPTAIAWLQAETEHSASEHRMRFSQLLGNVSYETGRECGTMNITYAESIVP</sequence>
<dbReference type="Proteomes" id="UP001178662">
    <property type="component" value="Chromosome"/>
</dbReference>
<name>A0AA95JEK8_9BACL</name>
<gene>
    <name evidence="2" type="ORF">P0Y55_12300</name>
</gene>
<evidence type="ECO:0000259" key="1">
    <source>
        <dbReference type="Pfam" id="PF00882"/>
    </source>
</evidence>
<evidence type="ECO:0000313" key="3">
    <source>
        <dbReference type="Proteomes" id="UP001178662"/>
    </source>
</evidence>
<protein>
    <submittedName>
        <fullName evidence="2">Zinc dependent phospholipase C family protein</fullName>
    </submittedName>
</protein>